<keyword evidence="4" id="KW-1185">Reference proteome</keyword>
<feature type="region of interest" description="Disordered" evidence="1">
    <location>
        <begin position="185"/>
        <end position="208"/>
    </location>
</feature>
<keyword evidence="2" id="KW-0812">Transmembrane</keyword>
<accession>A0A4S4FZD2</accession>
<name>A0A4S4FZD2_9MICO</name>
<comment type="caution">
    <text evidence="3">The sequence shown here is derived from an EMBL/GenBank/DDBJ whole genome shotgun (WGS) entry which is preliminary data.</text>
</comment>
<keyword evidence="2" id="KW-0472">Membrane</keyword>
<organism evidence="3 4">
    <name type="scientific">Orlajensenia flava</name>
    <dbReference type="NCBI Taxonomy" id="2565934"/>
    <lineage>
        <taxon>Bacteria</taxon>
        <taxon>Bacillati</taxon>
        <taxon>Actinomycetota</taxon>
        <taxon>Actinomycetes</taxon>
        <taxon>Micrococcales</taxon>
        <taxon>Microbacteriaceae</taxon>
        <taxon>Orlajensenia</taxon>
    </lineage>
</organism>
<gene>
    <name evidence="3" type="ORF">E6C70_05150</name>
</gene>
<dbReference type="RefSeq" id="WP_136422847.1">
    <property type="nucleotide sequence ID" value="NZ_SSSN01000003.1"/>
</dbReference>
<reference evidence="3 4" key="1">
    <citation type="submission" date="2019-04" db="EMBL/GenBank/DDBJ databases">
        <authorList>
            <person name="Jiang L."/>
        </authorList>
    </citation>
    <scope>NUCLEOTIDE SEQUENCE [LARGE SCALE GENOMIC DNA]</scope>
    <source>
        <strain evidence="3 4">YIM 131861</strain>
    </source>
</reference>
<dbReference type="EMBL" id="SSSN01000003">
    <property type="protein sequence ID" value="THG35435.1"/>
    <property type="molecule type" value="Genomic_DNA"/>
</dbReference>
<evidence type="ECO:0000256" key="2">
    <source>
        <dbReference type="SAM" id="Phobius"/>
    </source>
</evidence>
<dbReference type="Proteomes" id="UP000307380">
    <property type="component" value="Unassembled WGS sequence"/>
</dbReference>
<evidence type="ECO:0000313" key="3">
    <source>
        <dbReference type="EMBL" id="THG35435.1"/>
    </source>
</evidence>
<sequence length="305" mass="30510">MQNQNLSSPSTSEAPSKAGSAGSRTTGSRHRKGRILAVTAVVAIGAITGSGFAMQSAFAAENDRVAATAALTNSTAMHREQLGAYSAVLKARSTLSAVATMSDATATIASASGKADATVLSTSVAKLANYKLLAPERVLALVDETKAGIPTVQAAVAEADRVAAEQAAAAAAAAQAAADAAAAQKSASSAPSTSTGSRPAAPSDPSGAQAIAHDMMAANYGWGDDQFGCLVALWSRESGWNANSYNSSSGAGGIPQALPASKMASAGADWATNPATQIAWGLGYISGRWGTPCAAWDHSESSGWY</sequence>
<protein>
    <submittedName>
        <fullName evidence="3">Lytic transglycosylase domain-containing protein</fullName>
    </submittedName>
</protein>
<evidence type="ECO:0000256" key="1">
    <source>
        <dbReference type="SAM" id="MobiDB-lite"/>
    </source>
</evidence>
<feature type="compositionally biased region" description="Low complexity" evidence="1">
    <location>
        <begin position="185"/>
        <end position="201"/>
    </location>
</feature>
<evidence type="ECO:0000313" key="4">
    <source>
        <dbReference type="Proteomes" id="UP000307380"/>
    </source>
</evidence>
<dbReference type="InterPro" id="IPR023346">
    <property type="entry name" value="Lysozyme-like_dom_sf"/>
</dbReference>
<proteinExistence type="predicted"/>
<feature type="region of interest" description="Disordered" evidence="1">
    <location>
        <begin position="1"/>
        <end position="31"/>
    </location>
</feature>
<dbReference type="SUPFAM" id="SSF53955">
    <property type="entry name" value="Lysozyme-like"/>
    <property type="match status" value="1"/>
</dbReference>
<feature type="transmembrane region" description="Helical" evidence="2">
    <location>
        <begin position="35"/>
        <end position="54"/>
    </location>
</feature>
<feature type="compositionally biased region" description="Polar residues" evidence="1">
    <location>
        <begin position="1"/>
        <end position="14"/>
    </location>
</feature>
<dbReference type="AlphaFoldDB" id="A0A4S4FZD2"/>
<dbReference type="OrthoDB" id="9766277at2"/>
<keyword evidence="2" id="KW-1133">Transmembrane helix</keyword>